<feature type="binding site" evidence="6">
    <location>
        <position position="83"/>
    </location>
    <ligand>
        <name>Mg(2+)</name>
        <dbReference type="ChEBI" id="CHEBI:18420"/>
    </ligand>
</feature>
<keyword evidence="10" id="KW-1185">Reference proteome</keyword>
<dbReference type="InterPro" id="IPR011206">
    <property type="entry name" value="Citrate_lyase_beta/mcl1/mcl2"/>
</dbReference>
<gene>
    <name evidence="9" type="ORF">NHG85_16240</name>
</gene>
<dbReference type="AlphaFoldDB" id="A0A9X2JPW3"/>
<evidence type="ECO:0000256" key="2">
    <source>
        <dbReference type="ARBA" id="ARBA00005568"/>
    </source>
</evidence>
<feature type="non-terminal residue" evidence="9">
    <location>
        <position position="1"/>
    </location>
</feature>
<feature type="binding site" evidence="6">
    <location>
        <position position="59"/>
    </location>
    <ligand>
        <name>Mg(2+)</name>
        <dbReference type="ChEBI" id="CHEBI:18420"/>
    </ligand>
</feature>
<evidence type="ECO:0000256" key="3">
    <source>
        <dbReference type="ARBA" id="ARBA00022723"/>
    </source>
</evidence>
<proteinExistence type="inferred from homology"/>
<evidence type="ECO:0000256" key="7">
    <source>
        <dbReference type="SAM" id="MobiDB-lite"/>
    </source>
</evidence>
<dbReference type="InterPro" id="IPR040442">
    <property type="entry name" value="Pyrv_kinase-like_dom_sf"/>
</dbReference>
<feature type="region of interest" description="Disordered" evidence="7">
    <location>
        <begin position="198"/>
        <end position="219"/>
    </location>
</feature>
<dbReference type="PANTHER" id="PTHR32308:SF10">
    <property type="entry name" value="CITRATE LYASE SUBUNIT BETA"/>
    <property type="match status" value="1"/>
</dbReference>
<feature type="compositionally biased region" description="Polar residues" evidence="7">
    <location>
        <begin position="207"/>
        <end position="219"/>
    </location>
</feature>
<organism evidence="9 10">
    <name type="scientific">Limimaricola litoreus</name>
    <dbReference type="NCBI Taxonomy" id="2955316"/>
    <lineage>
        <taxon>Bacteria</taxon>
        <taxon>Pseudomonadati</taxon>
        <taxon>Pseudomonadota</taxon>
        <taxon>Alphaproteobacteria</taxon>
        <taxon>Rhodobacterales</taxon>
        <taxon>Paracoccaceae</taxon>
        <taxon>Limimaricola</taxon>
    </lineage>
</organism>
<dbReference type="GO" id="GO:0006107">
    <property type="term" value="P:oxaloacetate metabolic process"/>
    <property type="evidence" value="ECO:0007669"/>
    <property type="project" value="TreeGrafter"/>
</dbReference>
<keyword evidence="3 6" id="KW-0479">Metal-binding</keyword>
<evidence type="ECO:0000256" key="6">
    <source>
        <dbReference type="PIRSR" id="PIRSR015582-2"/>
    </source>
</evidence>
<comment type="cofactor">
    <cofactor evidence="1">
        <name>Mg(2+)</name>
        <dbReference type="ChEBI" id="CHEBI:18420"/>
    </cofactor>
</comment>
<keyword evidence="9" id="KW-0456">Lyase</keyword>
<evidence type="ECO:0000256" key="4">
    <source>
        <dbReference type="ARBA" id="ARBA00022842"/>
    </source>
</evidence>
<dbReference type="GO" id="GO:0016829">
    <property type="term" value="F:lyase activity"/>
    <property type="evidence" value="ECO:0007669"/>
    <property type="project" value="UniProtKB-KW"/>
</dbReference>
<dbReference type="PIRSF" id="PIRSF015582">
    <property type="entry name" value="Cit_lyase_B"/>
    <property type="match status" value="1"/>
</dbReference>
<dbReference type="Proteomes" id="UP001139477">
    <property type="component" value="Unassembled WGS sequence"/>
</dbReference>
<feature type="binding site" evidence="5">
    <location>
        <position position="6"/>
    </location>
    <ligand>
        <name>substrate</name>
    </ligand>
</feature>
<dbReference type="EMBL" id="JAMYXC010000263">
    <property type="protein sequence ID" value="MCP1170053.1"/>
    <property type="molecule type" value="Genomic_DNA"/>
</dbReference>
<sequence>ARLYLRVNGTGTPWHRDDVAFARMSGVDGVVLPKVESAEQVARLRAELGQRQRIVALIETVRGLSCVEEIAQAADRLAFGSIDLSEDMGCAHTRLALLPIRSRIVQAARLAGRPAPLDGVSISADDAAAVTDDALHASELGFGGKCLIHPRQIAPARAGFGTAPQDLDWIRHIGAIDGGAPAELVQSPVAVRARRLLARDRAETSKPAASSQTPPSTGK</sequence>
<protein>
    <submittedName>
        <fullName evidence="9">Aldolase/citrate lyase family protein</fullName>
    </submittedName>
</protein>
<evidence type="ECO:0000259" key="8">
    <source>
        <dbReference type="Pfam" id="PF03328"/>
    </source>
</evidence>
<dbReference type="RefSeq" id="WP_253334306.1">
    <property type="nucleotide sequence ID" value="NZ_JAMYXC010000263.1"/>
</dbReference>
<name>A0A9X2JPW3_9RHOB</name>
<evidence type="ECO:0000313" key="10">
    <source>
        <dbReference type="Proteomes" id="UP001139477"/>
    </source>
</evidence>
<comment type="caution">
    <text evidence="9">The sequence shown here is derived from an EMBL/GenBank/DDBJ whole genome shotgun (WGS) entry which is preliminary data.</text>
</comment>
<keyword evidence="4 6" id="KW-0460">Magnesium</keyword>
<dbReference type="InterPro" id="IPR005000">
    <property type="entry name" value="Aldolase/citrate-lyase_domain"/>
</dbReference>
<evidence type="ECO:0000256" key="1">
    <source>
        <dbReference type="ARBA" id="ARBA00001946"/>
    </source>
</evidence>
<dbReference type="Pfam" id="PF03328">
    <property type="entry name" value="HpcH_HpaI"/>
    <property type="match status" value="1"/>
</dbReference>
<evidence type="ECO:0000256" key="5">
    <source>
        <dbReference type="PIRSR" id="PIRSR015582-1"/>
    </source>
</evidence>
<accession>A0A9X2JPW3</accession>
<dbReference type="InterPro" id="IPR015813">
    <property type="entry name" value="Pyrv/PenolPyrv_kinase-like_dom"/>
</dbReference>
<comment type="similarity">
    <text evidence="2">Belongs to the HpcH/HpaI aldolase family.</text>
</comment>
<feature type="binding site" evidence="5">
    <location>
        <position position="59"/>
    </location>
    <ligand>
        <name>substrate</name>
    </ligand>
</feature>
<evidence type="ECO:0000313" key="9">
    <source>
        <dbReference type="EMBL" id="MCP1170053.1"/>
    </source>
</evidence>
<dbReference type="Gene3D" id="3.20.20.60">
    <property type="entry name" value="Phosphoenolpyruvate-binding domains"/>
    <property type="match status" value="1"/>
</dbReference>
<dbReference type="PANTHER" id="PTHR32308">
    <property type="entry name" value="LYASE BETA SUBUNIT, PUTATIVE (AFU_ORTHOLOGUE AFUA_4G13030)-RELATED"/>
    <property type="match status" value="1"/>
</dbReference>
<reference evidence="9" key="1">
    <citation type="submission" date="2022-06" db="EMBL/GenBank/DDBJ databases">
        <title>Limimaricola sediminis sp. nov., isolated from an intertidal sediment.</title>
        <authorList>
            <person name="Shao X."/>
        </authorList>
    </citation>
    <scope>NUCLEOTIDE SEQUENCE</scope>
    <source>
        <strain evidence="9">ASW11-118</strain>
    </source>
</reference>
<dbReference type="SUPFAM" id="SSF51621">
    <property type="entry name" value="Phosphoenolpyruvate/pyruvate domain"/>
    <property type="match status" value="1"/>
</dbReference>
<feature type="domain" description="HpcH/HpaI aldolase/citrate lyase" evidence="8">
    <location>
        <begin position="3"/>
        <end position="150"/>
    </location>
</feature>
<dbReference type="GO" id="GO:0000287">
    <property type="term" value="F:magnesium ion binding"/>
    <property type="evidence" value="ECO:0007669"/>
    <property type="project" value="TreeGrafter"/>
</dbReference>